<name>A0A9D1EVA8_9FIRM</name>
<dbReference type="EMBL" id="DVIQ01000094">
    <property type="protein sequence ID" value="HIS32655.1"/>
    <property type="molecule type" value="Genomic_DNA"/>
</dbReference>
<gene>
    <name evidence="3" type="ORF">IAB44_14095</name>
</gene>
<reference evidence="3" key="1">
    <citation type="submission" date="2020-10" db="EMBL/GenBank/DDBJ databases">
        <authorList>
            <person name="Gilroy R."/>
        </authorList>
    </citation>
    <scope>NUCLEOTIDE SEQUENCE</scope>
    <source>
        <strain evidence="3">CHK190-19873</strain>
    </source>
</reference>
<accession>A0A9D1EVA8</accession>
<evidence type="ECO:0000259" key="1">
    <source>
        <dbReference type="Pfam" id="PF08874"/>
    </source>
</evidence>
<feature type="domain" description="DUF3658" evidence="2">
    <location>
        <begin position="148"/>
        <end position="190"/>
    </location>
</feature>
<dbReference type="AlphaFoldDB" id="A0A9D1EVA8"/>
<evidence type="ECO:0000313" key="3">
    <source>
        <dbReference type="EMBL" id="HIS32655.1"/>
    </source>
</evidence>
<proteinExistence type="predicted"/>
<protein>
    <submittedName>
        <fullName evidence="3">DUF1835 domain-containing protein</fullName>
    </submittedName>
</protein>
<reference evidence="3" key="2">
    <citation type="journal article" date="2021" name="PeerJ">
        <title>Extensive microbial diversity within the chicken gut microbiome revealed by metagenomics and culture.</title>
        <authorList>
            <person name="Gilroy R."/>
            <person name="Ravi A."/>
            <person name="Getino M."/>
            <person name="Pursley I."/>
            <person name="Horton D.L."/>
            <person name="Alikhan N.F."/>
            <person name="Baker D."/>
            <person name="Gharbi K."/>
            <person name="Hall N."/>
            <person name="Watson M."/>
            <person name="Adriaenssens E.M."/>
            <person name="Foster-Nyarko E."/>
            <person name="Jarju S."/>
            <person name="Secka A."/>
            <person name="Antonio M."/>
            <person name="Oren A."/>
            <person name="Chaudhuri R.R."/>
            <person name="La Ragione R."/>
            <person name="Hildebrand F."/>
            <person name="Pallen M.J."/>
        </authorList>
    </citation>
    <scope>NUCLEOTIDE SEQUENCE</scope>
    <source>
        <strain evidence="3">CHK190-19873</strain>
    </source>
</reference>
<evidence type="ECO:0000259" key="2">
    <source>
        <dbReference type="Pfam" id="PF12395"/>
    </source>
</evidence>
<dbReference type="InterPro" id="IPR014973">
    <property type="entry name" value="DUF1835"/>
</dbReference>
<dbReference type="InterPro" id="IPR022123">
    <property type="entry name" value="DUF3658"/>
</dbReference>
<sequence>MIEILFEQSGDPLRAAALKDSEDVLCLPFLPDTGALQGGIGSPDRAAVLAMSLGQNGQSSDPKADLLAPLLTELKRLETYLGQGASVRIWYSDTPYSLCGLYHLCSILLKWGNAVYTVKMPEYLSAPRFITRYQNLGEVPPDVFSTFLTAEKKLSRLEIQMYAMHWENLKKDNSPLRAVVNGRVIGVPESVTVQPC</sequence>
<comment type="caution">
    <text evidence="3">The sequence shown here is derived from an EMBL/GenBank/DDBJ whole genome shotgun (WGS) entry which is preliminary data.</text>
</comment>
<organism evidence="3 4">
    <name type="scientific">Candidatus Limivivens intestinipullorum</name>
    <dbReference type="NCBI Taxonomy" id="2840858"/>
    <lineage>
        <taxon>Bacteria</taxon>
        <taxon>Bacillati</taxon>
        <taxon>Bacillota</taxon>
        <taxon>Clostridia</taxon>
        <taxon>Lachnospirales</taxon>
        <taxon>Lachnospiraceae</taxon>
        <taxon>Lachnospiraceae incertae sedis</taxon>
        <taxon>Candidatus Limivivens</taxon>
    </lineage>
</organism>
<feature type="domain" description="DUF1835" evidence="1">
    <location>
        <begin position="72"/>
        <end position="119"/>
    </location>
</feature>
<dbReference type="Pfam" id="PF08874">
    <property type="entry name" value="DUF1835"/>
    <property type="match status" value="1"/>
</dbReference>
<dbReference type="Proteomes" id="UP000823935">
    <property type="component" value="Unassembled WGS sequence"/>
</dbReference>
<evidence type="ECO:0000313" key="4">
    <source>
        <dbReference type="Proteomes" id="UP000823935"/>
    </source>
</evidence>
<dbReference type="Pfam" id="PF12395">
    <property type="entry name" value="DUF3658"/>
    <property type="match status" value="1"/>
</dbReference>